<name>A0ABU1HVM6_9MICO</name>
<reference evidence="1 2" key="1">
    <citation type="submission" date="2023-08" db="EMBL/GenBank/DDBJ databases">
        <title>Functional and genomic diversity of the sorghum phyllosphere microbiome.</title>
        <authorList>
            <person name="Shade A."/>
        </authorList>
    </citation>
    <scope>NUCLEOTIDE SEQUENCE [LARGE SCALE GENOMIC DNA]</scope>
    <source>
        <strain evidence="1 2">SORGH_AS_0445</strain>
    </source>
</reference>
<gene>
    <name evidence="1" type="ORF">QE375_003666</name>
</gene>
<proteinExistence type="predicted"/>
<protein>
    <recommendedName>
        <fullName evidence="3">HTH cro/C1-type domain-containing protein</fullName>
    </recommendedName>
</protein>
<evidence type="ECO:0000313" key="1">
    <source>
        <dbReference type="EMBL" id="MDR6144112.1"/>
    </source>
</evidence>
<dbReference type="EMBL" id="JAVIZQ010000001">
    <property type="protein sequence ID" value="MDR6144112.1"/>
    <property type="molecule type" value="Genomic_DNA"/>
</dbReference>
<organism evidence="1 2">
    <name type="scientific">Microbacterium foliorum</name>
    <dbReference type="NCBI Taxonomy" id="104336"/>
    <lineage>
        <taxon>Bacteria</taxon>
        <taxon>Bacillati</taxon>
        <taxon>Actinomycetota</taxon>
        <taxon>Actinomycetes</taxon>
        <taxon>Micrococcales</taxon>
        <taxon>Microbacteriaceae</taxon>
        <taxon>Microbacterium</taxon>
    </lineage>
</organism>
<dbReference type="Proteomes" id="UP001249291">
    <property type="component" value="Unassembled WGS sequence"/>
</dbReference>
<sequence>MRSQRYAETVGAYFRRRRLESGATLDQTVQLGRKFGARWSLSSVQAIEAGAGAPTLPNLLVIALVIGDLTGEPISLADMFRGGEHFAPPNETDAEGVTADWLCGVLAGAVVQLPPPRARADKVDKVALWSAFVEETMLEEEIQSRLSARGAHPLTPAERDGQFEAMLEESQDSERRRHGGNATPSLAVKRAATKLGVAALDVERRAVALWGRRFESELWSRAGGDSSPQARGRVTRLLVEEIRESLGEH</sequence>
<keyword evidence="2" id="KW-1185">Reference proteome</keyword>
<accession>A0ABU1HVM6</accession>
<evidence type="ECO:0008006" key="3">
    <source>
        <dbReference type="Google" id="ProtNLM"/>
    </source>
</evidence>
<evidence type="ECO:0000313" key="2">
    <source>
        <dbReference type="Proteomes" id="UP001249291"/>
    </source>
</evidence>
<comment type="caution">
    <text evidence="1">The sequence shown here is derived from an EMBL/GenBank/DDBJ whole genome shotgun (WGS) entry which is preliminary data.</text>
</comment>